<feature type="coiled-coil region" evidence="1">
    <location>
        <begin position="90"/>
        <end position="117"/>
    </location>
</feature>
<evidence type="ECO:0000256" key="2">
    <source>
        <dbReference type="SAM" id="SignalP"/>
    </source>
</evidence>
<sequence length="298" mass="34619">MSFSLFHRWVVLVTIALFTCSSFSSENSLTPDEIKAIKDLQVSAKKVNQELDRRLSCYNDLDSSLQEKSETLQRDAGKLHKKEKELSDVLKKKKSETEGYEREYNNAKTKAQKTQVEINEIYRSIAMYQAALNSCRKNSWPFGFLCDFSAEILGFNDKLRKNQNSLKALRETQRHSKKQLDNAKNRQAEAKTSYLRILQRVKNNNTEIQKTENRIATLKKTLEKMRIQSQTYAKTINTFNNLLVELDKQDINTERRYYQRKIRRAADDLHQKMDTTTTLLELESAETKACAQKATPKG</sequence>
<feature type="coiled-coil region" evidence="1">
    <location>
        <begin position="166"/>
        <end position="228"/>
    </location>
</feature>
<keyword evidence="1" id="KW-0175">Coiled coil</keyword>
<reference evidence="3" key="1">
    <citation type="submission" date="2022-05" db="EMBL/GenBank/DDBJ databases">
        <authorList>
            <person name="Sun H.-N."/>
        </authorList>
    </citation>
    <scope>NUCLEOTIDE SEQUENCE</scope>
    <source>
        <strain evidence="3">HB14</strain>
    </source>
</reference>
<evidence type="ECO:0000313" key="3">
    <source>
        <dbReference type="EMBL" id="MCP8898463.1"/>
    </source>
</evidence>
<dbReference type="EMBL" id="JAMFTH010000001">
    <property type="protein sequence ID" value="MCP8898463.1"/>
    <property type="molecule type" value="Genomic_DNA"/>
</dbReference>
<keyword evidence="4" id="KW-1185">Reference proteome</keyword>
<reference evidence="3" key="2">
    <citation type="submission" date="2023-01" db="EMBL/GenBank/DDBJ databases">
        <title>Gilvimarinus xylanilyticus HB14 isolated from Caulerpa lentillifera aquaculture base in Hainan, China.</title>
        <authorList>
            <person name="Zhang Y.-J."/>
        </authorList>
    </citation>
    <scope>NUCLEOTIDE SEQUENCE</scope>
    <source>
        <strain evidence="3">HB14</strain>
    </source>
</reference>
<gene>
    <name evidence="3" type="ORF">M6D89_04035</name>
</gene>
<comment type="caution">
    <text evidence="3">The sequence shown here is derived from an EMBL/GenBank/DDBJ whole genome shotgun (WGS) entry which is preliminary data.</text>
</comment>
<dbReference type="AlphaFoldDB" id="A0A9X2I0N2"/>
<keyword evidence="2" id="KW-0732">Signal</keyword>
<accession>A0A9X2I0N2</accession>
<feature type="chain" id="PRO_5040967889" description="Chromosome partition protein Smc" evidence="2">
    <location>
        <begin position="25"/>
        <end position="298"/>
    </location>
</feature>
<evidence type="ECO:0000256" key="1">
    <source>
        <dbReference type="SAM" id="Coils"/>
    </source>
</evidence>
<dbReference type="RefSeq" id="WP_253966739.1">
    <property type="nucleotide sequence ID" value="NZ_JAMFTH010000001.1"/>
</dbReference>
<protein>
    <recommendedName>
        <fullName evidence="5">Chromosome partition protein Smc</fullName>
    </recommendedName>
</protein>
<evidence type="ECO:0000313" key="4">
    <source>
        <dbReference type="Proteomes" id="UP001139319"/>
    </source>
</evidence>
<proteinExistence type="predicted"/>
<dbReference type="Proteomes" id="UP001139319">
    <property type="component" value="Unassembled WGS sequence"/>
</dbReference>
<feature type="signal peptide" evidence="2">
    <location>
        <begin position="1"/>
        <end position="24"/>
    </location>
</feature>
<evidence type="ECO:0008006" key="5">
    <source>
        <dbReference type="Google" id="ProtNLM"/>
    </source>
</evidence>
<organism evidence="3 4">
    <name type="scientific">Gilvimarinus xylanilyticus</name>
    <dbReference type="NCBI Taxonomy" id="2944139"/>
    <lineage>
        <taxon>Bacteria</taxon>
        <taxon>Pseudomonadati</taxon>
        <taxon>Pseudomonadota</taxon>
        <taxon>Gammaproteobacteria</taxon>
        <taxon>Cellvibrionales</taxon>
        <taxon>Cellvibrionaceae</taxon>
        <taxon>Gilvimarinus</taxon>
    </lineage>
</organism>
<name>A0A9X2I0N2_9GAMM</name>